<sequence>MTLTREEILAMEPGRELDELICNQIFELEMVAHVHYSTDISAAWEVLEKMKQRWHDFNIGRHNGKWSVGWNYTDFVENINSAPEAIGKASLLAGLNL</sequence>
<gene>
    <name evidence="2" type="ORF">EH198_16450</name>
</gene>
<evidence type="ECO:0000313" key="2">
    <source>
        <dbReference type="EMBL" id="RQW10024.1"/>
    </source>
</evidence>
<dbReference type="AlphaFoldDB" id="A0A3N9P4P1"/>
<feature type="domain" description="Phage ABA sandwich" evidence="1">
    <location>
        <begin position="31"/>
        <end position="91"/>
    </location>
</feature>
<reference evidence="2 3" key="1">
    <citation type="submission" date="2018-11" db="EMBL/GenBank/DDBJ databases">
        <title>Genome sequence of strain 7197.</title>
        <authorList>
            <person name="Gao J."/>
            <person name="Sun J."/>
        </authorList>
    </citation>
    <scope>NUCLEOTIDE SEQUENCE [LARGE SCALE GENOMIC DNA]</scope>
    <source>
        <strain evidence="2 3">7197</strain>
    </source>
</reference>
<accession>A0A3N9P4P1</accession>
<dbReference type="Pfam" id="PF18066">
    <property type="entry name" value="Phage_ABA_S"/>
    <property type="match status" value="1"/>
</dbReference>
<dbReference type="EMBL" id="RQPI01000010">
    <property type="protein sequence ID" value="RQW10024.1"/>
    <property type="molecule type" value="Genomic_DNA"/>
</dbReference>
<comment type="caution">
    <text evidence="2">The sequence shown here is derived from an EMBL/GenBank/DDBJ whole genome shotgun (WGS) entry which is preliminary data.</text>
</comment>
<protein>
    <recommendedName>
        <fullName evidence="1">Phage ABA sandwich domain-containing protein</fullName>
    </recommendedName>
</protein>
<evidence type="ECO:0000259" key="1">
    <source>
        <dbReference type="Pfam" id="PF18066"/>
    </source>
</evidence>
<dbReference type="InterPro" id="IPR028985">
    <property type="entry name" value="Bacillus_phage_prot-like"/>
</dbReference>
<proteinExistence type="predicted"/>
<dbReference type="InterPro" id="IPR041270">
    <property type="entry name" value="Phage_ABA_S"/>
</dbReference>
<dbReference type="OrthoDB" id="2661128at2"/>
<keyword evidence="3" id="KW-1185">Reference proteome</keyword>
<organism evidence="2 3">
    <name type="scientific">Paenibacillus rhizophilus</name>
    <dbReference type="NCBI Taxonomy" id="1850366"/>
    <lineage>
        <taxon>Bacteria</taxon>
        <taxon>Bacillati</taxon>
        <taxon>Bacillota</taxon>
        <taxon>Bacilli</taxon>
        <taxon>Bacillales</taxon>
        <taxon>Paenibacillaceae</taxon>
        <taxon>Paenibacillus</taxon>
    </lineage>
</organism>
<dbReference type="Gene3D" id="3.30.2120.10">
    <property type="entry name" value="Bacillus phage protein-like"/>
    <property type="match status" value="1"/>
</dbReference>
<dbReference type="RefSeq" id="WP_124696604.1">
    <property type="nucleotide sequence ID" value="NZ_JBHUFE010000036.1"/>
</dbReference>
<name>A0A3N9P4P1_9BACL</name>
<dbReference type="Proteomes" id="UP000282529">
    <property type="component" value="Unassembled WGS sequence"/>
</dbReference>
<evidence type="ECO:0000313" key="3">
    <source>
        <dbReference type="Proteomes" id="UP000282529"/>
    </source>
</evidence>